<keyword evidence="6" id="KW-1185">Reference proteome</keyword>
<keyword evidence="2" id="KW-0812">Transmembrane</keyword>
<dbReference type="Pfam" id="PF07501">
    <property type="entry name" value="G5"/>
    <property type="match status" value="1"/>
</dbReference>
<dbReference type="InterPro" id="IPR011098">
    <property type="entry name" value="G5_dom"/>
</dbReference>
<dbReference type="SMART" id="SM01208">
    <property type="entry name" value="G5"/>
    <property type="match status" value="1"/>
</dbReference>
<dbReference type="SUPFAM" id="SSF51261">
    <property type="entry name" value="Duplicated hybrid motif"/>
    <property type="match status" value="1"/>
</dbReference>
<feature type="transmembrane region" description="Helical" evidence="2">
    <location>
        <begin position="53"/>
        <end position="72"/>
    </location>
</feature>
<dbReference type="SMART" id="SM00257">
    <property type="entry name" value="LysM"/>
    <property type="match status" value="1"/>
</dbReference>
<keyword evidence="2" id="KW-1133">Transmembrane helix</keyword>
<evidence type="ECO:0000259" key="4">
    <source>
        <dbReference type="PROSITE" id="PS51782"/>
    </source>
</evidence>
<name>A0ABQ1YMZ4_9BACL</name>
<evidence type="ECO:0000313" key="5">
    <source>
        <dbReference type="EMBL" id="GGH30094.1"/>
    </source>
</evidence>
<dbReference type="Pfam" id="PF01476">
    <property type="entry name" value="LysM"/>
    <property type="match status" value="1"/>
</dbReference>
<evidence type="ECO:0000313" key="6">
    <source>
        <dbReference type="Proteomes" id="UP000659344"/>
    </source>
</evidence>
<dbReference type="InterPro" id="IPR016047">
    <property type="entry name" value="M23ase_b-sheet_dom"/>
</dbReference>
<dbReference type="PANTHER" id="PTHR21666">
    <property type="entry name" value="PEPTIDASE-RELATED"/>
    <property type="match status" value="1"/>
</dbReference>
<sequence>MKGFRGKVEQLWRGKWSRAREKDSHSGEVHGLTGQDTEVAVHSAMRLKLKSKVVVIGAIATVVISGTLFFAGKQYVQANTVSYLRVYADGQEIGTIDSENSLKALYERKETQYKEQYPQADIVVEHNGIKTVPERSYKAEVNTDETLDKLDSLVQVHAKAVELRIDGKVIGLLKDEAAVTAVLNELKGKYTPETTTKVADKMKRTGGVQATSAKTKGSSVTLESVKFNEEISQASLKAEPNQVIDPQEALDIILQGSEKAISYEVREGDTISSIAQRFGIAQKELFSNNPNVKERSLQIGTELKIKAVKPALTVKTVERVSEEIVTEPQVIVRKSSDMQAGKTKVISEGQSGLKTMEYRLTKENGVVVAEEWLGQEVSVESKPKIVLKGTKILGEGTGDFAWPVASATMSSSYGKRWGRMHEGVDLVSSKRNIMASDEGVVTFAGTKSGYGNCIIINHKNGYETLYGHLSKISVKKGQVVEKGSVIGIMGNTGRSTGTHLHFEIIKNGSVQNPMKYL</sequence>
<dbReference type="Gene3D" id="3.10.350.10">
    <property type="entry name" value="LysM domain"/>
    <property type="match status" value="1"/>
</dbReference>
<feature type="domain" description="LysM" evidence="4">
    <location>
        <begin position="261"/>
        <end position="305"/>
    </location>
</feature>
<comment type="caution">
    <text evidence="5">The sequence shown here is derived from an EMBL/GenBank/DDBJ whole genome shotgun (WGS) entry which is preliminary data.</text>
</comment>
<dbReference type="InterPro" id="IPR050570">
    <property type="entry name" value="Cell_wall_metabolism_enzyme"/>
</dbReference>
<feature type="domain" description="G5" evidence="3">
    <location>
        <begin position="311"/>
        <end position="392"/>
    </location>
</feature>
<dbReference type="PANTHER" id="PTHR21666:SF270">
    <property type="entry name" value="MUREIN HYDROLASE ACTIVATOR ENVC"/>
    <property type="match status" value="1"/>
</dbReference>
<keyword evidence="1" id="KW-0732">Signal</keyword>
<dbReference type="CDD" id="cd00118">
    <property type="entry name" value="LysM"/>
    <property type="match status" value="1"/>
</dbReference>
<keyword evidence="2" id="KW-0472">Membrane</keyword>
<dbReference type="EMBL" id="BMFT01000002">
    <property type="protein sequence ID" value="GGH30094.1"/>
    <property type="molecule type" value="Genomic_DNA"/>
</dbReference>
<dbReference type="PROSITE" id="PS51782">
    <property type="entry name" value="LYSM"/>
    <property type="match status" value="1"/>
</dbReference>
<dbReference type="Pfam" id="PF01551">
    <property type="entry name" value="Peptidase_M23"/>
    <property type="match status" value="1"/>
</dbReference>
<evidence type="ECO:0000256" key="1">
    <source>
        <dbReference type="ARBA" id="ARBA00022729"/>
    </source>
</evidence>
<dbReference type="Gene3D" id="2.70.70.10">
    <property type="entry name" value="Glucose Permease (Domain IIA)"/>
    <property type="match status" value="1"/>
</dbReference>
<dbReference type="Gene3D" id="2.20.230.10">
    <property type="entry name" value="Resuscitation-promoting factor rpfb"/>
    <property type="match status" value="1"/>
</dbReference>
<dbReference type="RefSeq" id="WP_188540959.1">
    <property type="nucleotide sequence ID" value="NZ_BMFT01000002.1"/>
</dbReference>
<evidence type="ECO:0000256" key="2">
    <source>
        <dbReference type="SAM" id="Phobius"/>
    </source>
</evidence>
<proteinExistence type="predicted"/>
<organism evidence="5 6">
    <name type="scientific">Paenibacillus segetis</name>
    <dbReference type="NCBI Taxonomy" id="1325360"/>
    <lineage>
        <taxon>Bacteria</taxon>
        <taxon>Bacillati</taxon>
        <taxon>Bacillota</taxon>
        <taxon>Bacilli</taxon>
        <taxon>Bacillales</taxon>
        <taxon>Paenibacillaceae</taxon>
        <taxon>Paenibacillus</taxon>
    </lineage>
</organism>
<dbReference type="InterPro" id="IPR018392">
    <property type="entry name" value="LysM"/>
</dbReference>
<dbReference type="Proteomes" id="UP000659344">
    <property type="component" value="Unassembled WGS sequence"/>
</dbReference>
<accession>A0ABQ1YMZ4</accession>
<gene>
    <name evidence="5" type="ORF">GCM10008013_32980</name>
</gene>
<reference evidence="6" key="1">
    <citation type="journal article" date="2019" name="Int. J. Syst. Evol. Microbiol.">
        <title>The Global Catalogue of Microorganisms (GCM) 10K type strain sequencing project: providing services to taxonomists for standard genome sequencing and annotation.</title>
        <authorList>
            <consortium name="The Broad Institute Genomics Platform"/>
            <consortium name="The Broad Institute Genome Sequencing Center for Infectious Disease"/>
            <person name="Wu L."/>
            <person name="Ma J."/>
        </authorList>
    </citation>
    <scope>NUCLEOTIDE SEQUENCE [LARGE SCALE GENOMIC DNA]</scope>
    <source>
        <strain evidence="6">CGMCC 1.12769</strain>
    </source>
</reference>
<dbReference type="InterPro" id="IPR011055">
    <property type="entry name" value="Dup_hybrid_motif"/>
</dbReference>
<dbReference type="CDD" id="cd12797">
    <property type="entry name" value="M23_peptidase"/>
    <property type="match status" value="1"/>
</dbReference>
<evidence type="ECO:0000259" key="3">
    <source>
        <dbReference type="PROSITE" id="PS51109"/>
    </source>
</evidence>
<dbReference type="PROSITE" id="PS51109">
    <property type="entry name" value="G5"/>
    <property type="match status" value="1"/>
</dbReference>
<dbReference type="SUPFAM" id="SSF54106">
    <property type="entry name" value="LysM domain"/>
    <property type="match status" value="1"/>
</dbReference>
<protein>
    <submittedName>
        <fullName evidence="5">Metalloendopeptidase</fullName>
    </submittedName>
</protein>
<dbReference type="InterPro" id="IPR036779">
    <property type="entry name" value="LysM_dom_sf"/>
</dbReference>